<evidence type="ECO:0000313" key="3">
    <source>
        <dbReference type="Proteomes" id="UP001153620"/>
    </source>
</evidence>
<name>A0A9N9RUG7_9DIPT</name>
<dbReference type="Proteomes" id="UP001153620">
    <property type="component" value="Chromosome 2"/>
</dbReference>
<proteinExistence type="predicted"/>
<feature type="region of interest" description="Disordered" evidence="1">
    <location>
        <begin position="19"/>
        <end position="108"/>
    </location>
</feature>
<organism evidence="2 3">
    <name type="scientific">Chironomus riparius</name>
    <dbReference type="NCBI Taxonomy" id="315576"/>
    <lineage>
        <taxon>Eukaryota</taxon>
        <taxon>Metazoa</taxon>
        <taxon>Ecdysozoa</taxon>
        <taxon>Arthropoda</taxon>
        <taxon>Hexapoda</taxon>
        <taxon>Insecta</taxon>
        <taxon>Pterygota</taxon>
        <taxon>Neoptera</taxon>
        <taxon>Endopterygota</taxon>
        <taxon>Diptera</taxon>
        <taxon>Nematocera</taxon>
        <taxon>Chironomoidea</taxon>
        <taxon>Chironomidae</taxon>
        <taxon>Chironominae</taxon>
        <taxon>Chironomus</taxon>
    </lineage>
</organism>
<reference evidence="2" key="2">
    <citation type="submission" date="2022-10" db="EMBL/GenBank/DDBJ databases">
        <authorList>
            <consortium name="ENA_rothamsted_submissions"/>
            <consortium name="culmorum"/>
            <person name="King R."/>
        </authorList>
    </citation>
    <scope>NUCLEOTIDE SEQUENCE</scope>
</reference>
<gene>
    <name evidence="2" type="ORF">CHIRRI_LOCUS6373</name>
</gene>
<evidence type="ECO:0000313" key="2">
    <source>
        <dbReference type="EMBL" id="CAG9803473.1"/>
    </source>
</evidence>
<dbReference type="PANTHER" id="PTHR38338">
    <property type="entry name" value="AGAP013079-PA"/>
    <property type="match status" value="1"/>
</dbReference>
<dbReference type="OrthoDB" id="6357957at2759"/>
<accession>A0A9N9RUG7</accession>
<protein>
    <submittedName>
        <fullName evidence="2">Uncharacterized protein</fullName>
    </submittedName>
</protein>
<sequence length="135" mass="15207">MAFQIPLMRRDYDIYKMNNGRTRSLSNGKSNSHSRKVSESTSMSASPGHESFLSPRRTASCVAPNRNHFSRVNSRTSQSSLVMGNGRSYSMKDTTSPPRAKVADSQNSLNKFHNRLVDRLCKAFKKSSSREETRS</sequence>
<dbReference type="PANTHER" id="PTHR38338:SF1">
    <property type="entry name" value="AGAP013079-PA"/>
    <property type="match status" value="1"/>
</dbReference>
<reference evidence="2" key="1">
    <citation type="submission" date="2022-01" db="EMBL/GenBank/DDBJ databases">
        <authorList>
            <person name="King R."/>
        </authorList>
    </citation>
    <scope>NUCLEOTIDE SEQUENCE</scope>
</reference>
<evidence type="ECO:0000256" key="1">
    <source>
        <dbReference type="SAM" id="MobiDB-lite"/>
    </source>
</evidence>
<dbReference type="AlphaFoldDB" id="A0A9N9RUG7"/>
<dbReference type="EMBL" id="OU895878">
    <property type="protein sequence ID" value="CAG9803473.1"/>
    <property type="molecule type" value="Genomic_DNA"/>
</dbReference>
<feature type="compositionally biased region" description="Polar residues" evidence="1">
    <location>
        <begin position="70"/>
        <end position="97"/>
    </location>
</feature>
<feature type="compositionally biased region" description="Polar residues" evidence="1">
    <location>
        <begin position="19"/>
        <end position="31"/>
    </location>
</feature>
<keyword evidence="3" id="KW-1185">Reference proteome</keyword>